<feature type="signal peptide" evidence="9">
    <location>
        <begin position="1"/>
        <end position="22"/>
    </location>
</feature>
<organism evidence="11 12">
    <name type="scientific">Tritrichomonas musculus</name>
    <dbReference type="NCBI Taxonomy" id="1915356"/>
    <lineage>
        <taxon>Eukaryota</taxon>
        <taxon>Metamonada</taxon>
        <taxon>Parabasalia</taxon>
        <taxon>Tritrichomonadida</taxon>
        <taxon>Tritrichomonadidae</taxon>
        <taxon>Tritrichomonas</taxon>
    </lineage>
</organism>
<evidence type="ECO:0000256" key="5">
    <source>
        <dbReference type="ARBA" id="ARBA00022989"/>
    </source>
</evidence>
<name>A0ABR2K670_9EUKA</name>
<feature type="domain" description="TM2" evidence="10">
    <location>
        <begin position="136"/>
        <end position="184"/>
    </location>
</feature>
<comment type="caution">
    <text evidence="11">The sequence shown here is derived from an EMBL/GenBank/DDBJ whole genome shotgun (WGS) entry which is preliminary data.</text>
</comment>
<keyword evidence="5 8" id="KW-1133">Transmembrane helix</keyword>
<protein>
    <submittedName>
        <fullName evidence="11">TM2 domain-containing protein 3</fullName>
    </submittedName>
</protein>
<evidence type="ECO:0000256" key="3">
    <source>
        <dbReference type="ARBA" id="ARBA00022692"/>
    </source>
</evidence>
<reference evidence="11 12" key="1">
    <citation type="submission" date="2024-04" db="EMBL/GenBank/DDBJ databases">
        <title>Tritrichomonas musculus Genome.</title>
        <authorList>
            <person name="Alves-Ferreira E."/>
            <person name="Grigg M."/>
            <person name="Lorenzi H."/>
            <person name="Galac M."/>
        </authorList>
    </citation>
    <scope>NUCLEOTIDE SEQUENCE [LARGE SCALE GENOMIC DNA]</scope>
    <source>
        <strain evidence="11 12">EAF2021</strain>
    </source>
</reference>
<dbReference type="InterPro" id="IPR007829">
    <property type="entry name" value="TM2"/>
</dbReference>
<evidence type="ECO:0000256" key="4">
    <source>
        <dbReference type="ARBA" id="ARBA00022729"/>
    </source>
</evidence>
<evidence type="ECO:0000313" key="11">
    <source>
        <dbReference type="EMBL" id="KAK8886627.1"/>
    </source>
</evidence>
<feature type="transmembrane region" description="Helical" evidence="8">
    <location>
        <begin position="170"/>
        <end position="192"/>
    </location>
</feature>
<keyword evidence="7" id="KW-0325">Glycoprotein</keyword>
<comment type="similarity">
    <text evidence="2">Belongs to the TM2 family.</text>
</comment>
<feature type="transmembrane region" description="Helical" evidence="8">
    <location>
        <begin position="141"/>
        <end position="164"/>
    </location>
</feature>
<evidence type="ECO:0000313" key="12">
    <source>
        <dbReference type="Proteomes" id="UP001470230"/>
    </source>
</evidence>
<comment type="subcellular location">
    <subcellularLocation>
        <location evidence="1">Membrane</location>
        <topology evidence="1">Multi-pass membrane protein</topology>
    </subcellularLocation>
</comment>
<feature type="chain" id="PRO_5047403928" evidence="9">
    <location>
        <begin position="23"/>
        <end position="204"/>
    </location>
</feature>
<evidence type="ECO:0000256" key="1">
    <source>
        <dbReference type="ARBA" id="ARBA00004141"/>
    </source>
</evidence>
<evidence type="ECO:0000256" key="2">
    <source>
        <dbReference type="ARBA" id="ARBA00008284"/>
    </source>
</evidence>
<keyword evidence="3 8" id="KW-0812">Transmembrane</keyword>
<dbReference type="EMBL" id="JAPFFF010000007">
    <property type="protein sequence ID" value="KAK8886627.1"/>
    <property type="molecule type" value="Genomic_DNA"/>
</dbReference>
<evidence type="ECO:0000256" key="6">
    <source>
        <dbReference type="ARBA" id="ARBA00023136"/>
    </source>
</evidence>
<evidence type="ECO:0000256" key="9">
    <source>
        <dbReference type="SAM" id="SignalP"/>
    </source>
</evidence>
<keyword evidence="12" id="KW-1185">Reference proteome</keyword>
<dbReference type="Proteomes" id="UP001470230">
    <property type="component" value="Unassembled WGS sequence"/>
</dbReference>
<keyword evidence="4 9" id="KW-0732">Signal</keyword>
<dbReference type="PANTHER" id="PTHR21016">
    <property type="entry name" value="BETA-AMYLOID BINDING PROTEIN-RELATED"/>
    <property type="match status" value="1"/>
</dbReference>
<dbReference type="Pfam" id="PF05154">
    <property type="entry name" value="TM2"/>
    <property type="match status" value="1"/>
</dbReference>
<sequence>MLFSIYNFILTVSSFELNCTDAQPWQMICRENSIDFDNFSNNNYCKLDSNETFQCTVFPSTMCDGPRTFELTFPCRYCFQLSEKDIICDPLTDCEHSIALSRPRTMDDDGTTNCKAYSYCIGPSIFRKKAKCMKGSKSQKYAFILSLTLGGFAADRFYLGYYAVAAFKALTFGGFGIIYMIDLVLITLGYLGPADGSLYNDRIA</sequence>
<evidence type="ECO:0000256" key="8">
    <source>
        <dbReference type="SAM" id="Phobius"/>
    </source>
</evidence>
<dbReference type="PANTHER" id="PTHR21016:SF7">
    <property type="entry name" value="TM2 DOMAIN-CONTAINING PROTEIN 3"/>
    <property type="match status" value="1"/>
</dbReference>
<dbReference type="InterPro" id="IPR050932">
    <property type="entry name" value="TM2D1-3-like"/>
</dbReference>
<evidence type="ECO:0000259" key="10">
    <source>
        <dbReference type="Pfam" id="PF05154"/>
    </source>
</evidence>
<keyword evidence="6 8" id="KW-0472">Membrane</keyword>
<evidence type="ECO:0000256" key="7">
    <source>
        <dbReference type="ARBA" id="ARBA00023180"/>
    </source>
</evidence>
<gene>
    <name evidence="11" type="ORF">M9Y10_042092</name>
</gene>
<proteinExistence type="inferred from homology"/>
<accession>A0ABR2K670</accession>